<evidence type="ECO:0000313" key="2">
    <source>
        <dbReference type="EMBL" id="RMI28991.1"/>
    </source>
</evidence>
<sequence length="127" mass="13857">MTDITDTAAENRRIVTEAMTRFAAGDHAVLAEVLADDFVEHSPGNPSGRDAFIAHIIGAPVARSRLHIARVIADEHHVVVHYHLDPADGTRGDAVADIWRVDSGRITEHWDVVQSVPEPALTPHGMF</sequence>
<comment type="caution">
    <text evidence="2">The sequence shown here is derived from an EMBL/GenBank/DDBJ whole genome shotgun (WGS) entry which is preliminary data.</text>
</comment>
<accession>A0A3M2KV15</accession>
<dbReference type="RefSeq" id="WP_122191155.1">
    <property type="nucleotide sequence ID" value="NZ_RFFH01000017.1"/>
</dbReference>
<dbReference type="AlphaFoldDB" id="A0A3M2KV15"/>
<evidence type="ECO:0000313" key="3">
    <source>
        <dbReference type="Proteomes" id="UP000279275"/>
    </source>
</evidence>
<dbReference type="Pfam" id="PF12680">
    <property type="entry name" value="SnoaL_2"/>
    <property type="match status" value="1"/>
</dbReference>
<keyword evidence="3" id="KW-1185">Reference proteome</keyword>
<dbReference type="Gene3D" id="3.10.450.50">
    <property type="match status" value="1"/>
</dbReference>
<organism evidence="2 3">
    <name type="scientific">Nocardia stercoris</name>
    <dbReference type="NCBI Taxonomy" id="2483361"/>
    <lineage>
        <taxon>Bacteria</taxon>
        <taxon>Bacillati</taxon>
        <taxon>Actinomycetota</taxon>
        <taxon>Actinomycetes</taxon>
        <taxon>Mycobacteriales</taxon>
        <taxon>Nocardiaceae</taxon>
        <taxon>Nocardia</taxon>
    </lineage>
</organism>
<name>A0A3M2KV15_9NOCA</name>
<proteinExistence type="predicted"/>
<dbReference type="SUPFAM" id="SSF54427">
    <property type="entry name" value="NTF2-like"/>
    <property type="match status" value="1"/>
</dbReference>
<gene>
    <name evidence="2" type="ORF">EBN03_28070</name>
</gene>
<dbReference type="InterPro" id="IPR037401">
    <property type="entry name" value="SnoaL-like"/>
</dbReference>
<feature type="domain" description="SnoaL-like" evidence="1">
    <location>
        <begin position="15"/>
        <end position="109"/>
    </location>
</feature>
<dbReference type="Proteomes" id="UP000279275">
    <property type="component" value="Unassembled WGS sequence"/>
</dbReference>
<protein>
    <recommendedName>
        <fullName evidence="1">SnoaL-like domain-containing protein</fullName>
    </recommendedName>
</protein>
<evidence type="ECO:0000259" key="1">
    <source>
        <dbReference type="Pfam" id="PF12680"/>
    </source>
</evidence>
<dbReference type="OrthoDB" id="129343at2"/>
<reference evidence="2 3" key="1">
    <citation type="submission" date="2018-10" db="EMBL/GenBank/DDBJ databases">
        <title>Isolation from cow dung.</title>
        <authorList>
            <person name="Ling L."/>
        </authorList>
    </citation>
    <scope>NUCLEOTIDE SEQUENCE [LARGE SCALE GENOMIC DNA]</scope>
    <source>
        <strain evidence="2 3">NEAU-LL90</strain>
    </source>
</reference>
<dbReference type="EMBL" id="RFFH01000017">
    <property type="protein sequence ID" value="RMI28991.1"/>
    <property type="molecule type" value="Genomic_DNA"/>
</dbReference>
<dbReference type="InterPro" id="IPR032710">
    <property type="entry name" value="NTF2-like_dom_sf"/>
</dbReference>